<feature type="coiled-coil region" evidence="1">
    <location>
        <begin position="315"/>
        <end position="342"/>
    </location>
</feature>
<dbReference type="InterPro" id="IPR032071">
    <property type="entry name" value="DUF4806"/>
</dbReference>
<gene>
    <name evidence="4" type="ORF">PSYICH_LOCUS8049</name>
</gene>
<feature type="compositionally biased region" description="Low complexity" evidence="2">
    <location>
        <begin position="54"/>
        <end position="89"/>
    </location>
</feature>
<feature type="compositionally biased region" description="Basic and acidic residues" evidence="2">
    <location>
        <begin position="99"/>
        <end position="110"/>
    </location>
</feature>
<feature type="compositionally biased region" description="Acidic residues" evidence="2">
    <location>
        <begin position="516"/>
        <end position="532"/>
    </location>
</feature>
<evidence type="ECO:0000256" key="2">
    <source>
        <dbReference type="SAM" id="MobiDB-lite"/>
    </source>
</evidence>
<dbReference type="AlphaFoldDB" id="A0A9P0G9R1"/>
<feature type="compositionally biased region" description="Basic and acidic residues" evidence="2">
    <location>
        <begin position="533"/>
        <end position="545"/>
    </location>
</feature>
<dbReference type="Proteomes" id="UP001153636">
    <property type="component" value="Chromosome 21"/>
</dbReference>
<keyword evidence="5" id="KW-1185">Reference proteome</keyword>
<dbReference type="PANTHER" id="PTHR10773:SF19">
    <property type="match status" value="1"/>
</dbReference>
<feature type="region of interest" description="Disordered" evidence="2">
    <location>
        <begin position="54"/>
        <end position="114"/>
    </location>
</feature>
<evidence type="ECO:0000313" key="5">
    <source>
        <dbReference type="Proteomes" id="UP001153636"/>
    </source>
</evidence>
<keyword evidence="1" id="KW-0175">Coiled coil</keyword>
<evidence type="ECO:0000313" key="4">
    <source>
        <dbReference type="EMBL" id="CAH1107494.1"/>
    </source>
</evidence>
<feature type="region of interest" description="Disordered" evidence="2">
    <location>
        <begin position="505"/>
        <end position="545"/>
    </location>
</feature>
<organism evidence="4 5">
    <name type="scientific">Psylliodes chrysocephalus</name>
    <dbReference type="NCBI Taxonomy" id="3402493"/>
    <lineage>
        <taxon>Eukaryota</taxon>
        <taxon>Metazoa</taxon>
        <taxon>Ecdysozoa</taxon>
        <taxon>Arthropoda</taxon>
        <taxon>Hexapoda</taxon>
        <taxon>Insecta</taxon>
        <taxon>Pterygota</taxon>
        <taxon>Neoptera</taxon>
        <taxon>Endopterygota</taxon>
        <taxon>Coleoptera</taxon>
        <taxon>Polyphaga</taxon>
        <taxon>Cucujiformia</taxon>
        <taxon>Chrysomeloidea</taxon>
        <taxon>Chrysomelidae</taxon>
        <taxon>Galerucinae</taxon>
        <taxon>Alticini</taxon>
        <taxon>Psylliodes</taxon>
    </lineage>
</organism>
<protein>
    <recommendedName>
        <fullName evidence="3">DUF4806 domain-containing protein</fullName>
    </recommendedName>
</protein>
<dbReference type="EMBL" id="OV651833">
    <property type="protein sequence ID" value="CAH1107494.1"/>
    <property type="molecule type" value="Genomic_DNA"/>
</dbReference>
<proteinExistence type="predicted"/>
<feature type="domain" description="DUF4806" evidence="3">
    <location>
        <begin position="377"/>
        <end position="471"/>
    </location>
</feature>
<sequence length="545" mass="62043">MPECVIEASEAETKISNSATSSTEEKEPNDELLGAEETIIMNNNIVNNVSLSERSEIRSASSSSNDSSSTSKTCSKSSCSLSSTSSSSDSEAEPFGSDDSIKDPPYHESSYDESSSDYEVLDQCELCLQFKNCAEEEKVSLIEKYESHIKEKDLSRKEKEHDINSGAEVIVFDLQAVLPCPVGDASSFFYVSKLNVLNFTLYDIKSHQGTCFLWHEAEAQRGANEIEKQLTECTDTEAEEELFDKIYENNSYTIIDRNNLFEKNFENIENLPLNNIPIILSQELITPLNIDNVSDDYNTQQQMEEPNLPDIKEAMLDVQREVQYLKQEVQEIRNELREQGAKIYLLLDNICKKIDNMTTSPKENISIEKQPVADLLKHYEFPLTTCENVSKLDHELRNSKILKEQLTVLLTTIAGTTGQQDATKICFKIIDYLISPEVLKQYSWTGVSRKKTDAEKKPFHNLESLISVMFEVLCKADNRHTKEKNEFILKNNILKHAKKRYERKVKPTKDIHITGEGEEEEEEMRPDTEEDDSGKNEGVHIESNE</sequence>
<accession>A0A9P0G9R1</accession>
<dbReference type="OrthoDB" id="434783at2759"/>
<reference evidence="4" key="1">
    <citation type="submission" date="2022-01" db="EMBL/GenBank/DDBJ databases">
        <authorList>
            <person name="King R."/>
        </authorList>
    </citation>
    <scope>NUCLEOTIDE SEQUENCE</scope>
</reference>
<evidence type="ECO:0000256" key="1">
    <source>
        <dbReference type="SAM" id="Coils"/>
    </source>
</evidence>
<feature type="compositionally biased region" description="Basic and acidic residues" evidence="2">
    <location>
        <begin position="505"/>
        <end position="515"/>
    </location>
</feature>
<dbReference type="Pfam" id="PF16064">
    <property type="entry name" value="DUF4806"/>
    <property type="match status" value="1"/>
</dbReference>
<dbReference type="PANTHER" id="PTHR10773">
    <property type="entry name" value="DNA-DIRECTED RNA POLYMERASES I, II, AND III SUBUNIT RPABC2"/>
    <property type="match status" value="1"/>
</dbReference>
<name>A0A9P0G9R1_9CUCU</name>
<evidence type="ECO:0000259" key="3">
    <source>
        <dbReference type="Pfam" id="PF16064"/>
    </source>
</evidence>
<feature type="region of interest" description="Disordered" evidence="2">
    <location>
        <begin position="1"/>
        <end position="40"/>
    </location>
</feature>